<evidence type="ECO:0000313" key="4">
    <source>
        <dbReference type="Proteomes" id="UP000038045"/>
    </source>
</evidence>
<name>A0A0N4ZMR4_PARTI</name>
<feature type="transmembrane region" description="Helical" evidence="1">
    <location>
        <begin position="188"/>
        <end position="217"/>
    </location>
</feature>
<keyword evidence="2" id="KW-0732">Signal</keyword>
<dbReference type="PANTHER" id="PTHR38626">
    <property type="entry name" value="SKN-1 DEPENDENT ZYGOTIC TRANSCRIPT-RELATED"/>
    <property type="match status" value="1"/>
</dbReference>
<evidence type="ECO:0000313" key="5">
    <source>
        <dbReference type="WBParaSite" id="PTRK_0000983100.1"/>
    </source>
</evidence>
<dbReference type="AlphaFoldDB" id="A0A0N4ZMR4"/>
<accession>A0A0N4ZMR4</accession>
<proteinExistence type="predicted"/>
<keyword evidence="1" id="KW-0472">Membrane</keyword>
<dbReference type="Proteomes" id="UP000038045">
    <property type="component" value="Unplaced"/>
</dbReference>
<dbReference type="InterPro" id="IPR057569">
    <property type="entry name" value="C2_nem"/>
</dbReference>
<keyword evidence="1" id="KW-0812">Transmembrane</keyword>
<dbReference type="WBParaSite" id="PTRK_0000983100.1">
    <property type="protein sequence ID" value="PTRK_0000983100.1"/>
    <property type="gene ID" value="PTRK_0000983100"/>
</dbReference>
<keyword evidence="1" id="KW-1133">Transmembrane helix</keyword>
<feature type="chain" id="PRO_5005891970" evidence="2">
    <location>
        <begin position="21"/>
        <end position="346"/>
    </location>
</feature>
<organism evidence="4 5">
    <name type="scientific">Parastrongyloides trichosuri</name>
    <name type="common">Possum-specific nematode worm</name>
    <dbReference type="NCBI Taxonomy" id="131310"/>
    <lineage>
        <taxon>Eukaryota</taxon>
        <taxon>Metazoa</taxon>
        <taxon>Ecdysozoa</taxon>
        <taxon>Nematoda</taxon>
        <taxon>Chromadorea</taxon>
        <taxon>Rhabditida</taxon>
        <taxon>Tylenchina</taxon>
        <taxon>Panagrolaimomorpha</taxon>
        <taxon>Strongyloidoidea</taxon>
        <taxon>Strongyloididae</taxon>
        <taxon>Parastrongyloides</taxon>
    </lineage>
</organism>
<sequence length="346" mass="40047">MRINFLLIISLTLFVSTIICINISDEINVVNSAYVNIELISIEWRKECSDNNRCTKQRFQINSNMFGSHEFHRIDYPVFSKHTTKSIILHSYYEQFHPYDLIISSKVIGYDEFFKIPIDCDESAPIFSYTKNKKIGEDNESLITLVGKCYTAHLSITYYQGKPCPSCVNENKIDYSPLTLSKYVENNYYELICVLIILITVFSISSIILIILIFINYQRMVRYRRRKELVYPISPLTISTIDSECNQKSKIEESKVISKIPEMIDKEAIYINYNKEKNTSTTDSIKTEKMQSVKDWIHSKHSSTIYFSDYESYKQKSLIKNEEDNLSTASTSLFGGACGSNPESVE</sequence>
<dbReference type="PANTHER" id="PTHR38626:SF4">
    <property type="entry name" value="SKN-1 DEPENDENT ZYGOTIC TRANSCRIPT"/>
    <property type="match status" value="1"/>
</dbReference>
<evidence type="ECO:0000256" key="2">
    <source>
        <dbReference type="SAM" id="SignalP"/>
    </source>
</evidence>
<reference evidence="5" key="1">
    <citation type="submission" date="2017-02" db="UniProtKB">
        <authorList>
            <consortium name="WormBaseParasite"/>
        </authorList>
    </citation>
    <scope>IDENTIFICATION</scope>
</reference>
<evidence type="ECO:0000256" key="1">
    <source>
        <dbReference type="SAM" id="Phobius"/>
    </source>
</evidence>
<feature type="domain" description="C2" evidence="3">
    <location>
        <begin position="34"/>
        <end position="160"/>
    </location>
</feature>
<dbReference type="InterPro" id="IPR040426">
    <property type="entry name" value="C05B5.4-like"/>
</dbReference>
<dbReference type="Pfam" id="PF25330">
    <property type="entry name" value="C2_nem"/>
    <property type="match status" value="1"/>
</dbReference>
<feature type="signal peptide" evidence="2">
    <location>
        <begin position="1"/>
        <end position="20"/>
    </location>
</feature>
<keyword evidence="4" id="KW-1185">Reference proteome</keyword>
<evidence type="ECO:0000259" key="3">
    <source>
        <dbReference type="Pfam" id="PF25330"/>
    </source>
</evidence>
<protein>
    <submittedName>
        <fullName evidence="5">Ephrin_rec_like domain-containing protein</fullName>
    </submittedName>
</protein>